<dbReference type="AlphaFoldDB" id="A0A558GLT9"/>
<dbReference type="PANTHER" id="PTHR30154:SF34">
    <property type="entry name" value="TRANSCRIPTIONAL REGULATOR AZLB"/>
    <property type="match status" value="1"/>
</dbReference>
<feature type="domain" description="Transcription regulator AsnC/Lrp ligand binding" evidence="4">
    <location>
        <begin position="78"/>
        <end position="148"/>
    </location>
</feature>
<dbReference type="InterPro" id="IPR019888">
    <property type="entry name" value="Tscrpt_reg_AsnC-like"/>
</dbReference>
<dbReference type="InterPro" id="IPR036390">
    <property type="entry name" value="WH_DNA-bd_sf"/>
</dbReference>
<gene>
    <name evidence="6" type="ORF">FQP90_22730</name>
</gene>
<evidence type="ECO:0000259" key="4">
    <source>
        <dbReference type="Pfam" id="PF01037"/>
    </source>
</evidence>
<keyword evidence="2" id="KW-0238">DNA-binding</keyword>
<dbReference type="Gene3D" id="3.30.70.920">
    <property type="match status" value="2"/>
</dbReference>
<dbReference type="Gene3D" id="1.10.10.10">
    <property type="entry name" value="Winged helix-like DNA-binding domain superfamily/Winged helix DNA-binding domain"/>
    <property type="match status" value="2"/>
</dbReference>
<dbReference type="SUPFAM" id="SSF46785">
    <property type="entry name" value="Winged helix' DNA-binding domain"/>
    <property type="match status" value="1"/>
</dbReference>
<keyword evidence="1" id="KW-0805">Transcription regulation</keyword>
<feature type="domain" description="HTH asnC-type" evidence="5">
    <location>
        <begin position="18"/>
        <end position="59"/>
    </location>
</feature>
<dbReference type="SMART" id="SM00344">
    <property type="entry name" value="HTH_ASNC"/>
    <property type="match status" value="1"/>
</dbReference>
<evidence type="ECO:0000259" key="5">
    <source>
        <dbReference type="Pfam" id="PF13404"/>
    </source>
</evidence>
<dbReference type="Proteomes" id="UP000316500">
    <property type="component" value="Unassembled WGS sequence"/>
</dbReference>
<keyword evidence="3" id="KW-0804">Transcription</keyword>
<accession>A0A558GLT9</accession>
<comment type="caution">
    <text evidence="6">The sequence shown here is derived from an EMBL/GenBank/DDBJ whole genome shotgun (WGS) entry which is preliminary data.</text>
</comment>
<dbReference type="GO" id="GO:0043565">
    <property type="term" value="F:sequence-specific DNA binding"/>
    <property type="evidence" value="ECO:0007669"/>
    <property type="project" value="InterPro"/>
</dbReference>
<dbReference type="EMBL" id="VNFK01000033">
    <property type="protein sequence ID" value="TVU57874.1"/>
    <property type="molecule type" value="Genomic_DNA"/>
</dbReference>
<dbReference type="InterPro" id="IPR019887">
    <property type="entry name" value="Tscrpt_reg_AsnC/Lrp_C"/>
</dbReference>
<protein>
    <submittedName>
        <fullName evidence="6">Lrp/AsnC family transcriptional regulator</fullName>
    </submittedName>
</protein>
<dbReference type="GO" id="GO:0043200">
    <property type="term" value="P:response to amino acid"/>
    <property type="evidence" value="ECO:0007669"/>
    <property type="project" value="TreeGrafter"/>
</dbReference>
<reference evidence="6 7" key="1">
    <citation type="submission" date="2019-07" db="EMBL/GenBank/DDBJ databases">
        <title>Diversity of Bacteria from Kongsfjorden, Arctic.</title>
        <authorList>
            <person name="Yu Y."/>
        </authorList>
    </citation>
    <scope>NUCLEOTIDE SEQUENCE [LARGE SCALE GENOMIC DNA]</scope>
    <source>
        <strain evidence="6 7">SM1928</strain>
    </source>
</reference>
<dbReference type="Pfam" id="PF13404">
    <property type="entry name" value="HTH_AsnC-type"/>
    <property type="match status" value="1"/>
</dbReference>
<dbReference type="Pfam" id="PF01037">
    <property type="entry name" value="AsnC_trans_reg"/>
    <property type="match status" value="1"/>
</dbReference>
<evidence type="ECO:0000256" key="2">
    <source>
        <dbReference type="ARBA" id="ARBA00023125"/>
    </source>
</evidence>
<evidence type="ECO:0000256" key="1">
    <source>
        <dbReference type="ARBA" id="ARBA00023015"/>
    </source>
</evidence>
<evidence type="ECO:0000313" key="7">
    <source>
        <dbReference type="Proteomes" id="UP000316500"/>
    </source>
</evidence>
<dbReference type="GO" id="GO:0005829">
    <property type="term" value="C:cytosol"/>
    <property type="evidence" value="ECO:0007669"/>
    <property type="project" value="TreeGrafter"/>
</dbReference>
<evidence type="ECO:0000256" key="3">
    <source>
        <dbReference type="ARBA" id="ARBA00023163"/>
    </source>
</evidence>
<proteinExistence type="predicted"/>
<dbReference type="InterPro" id="IPR000485">
    <property type="entry name" value="AsnC-type_HTH_dom"/>
</dbReference>
<dbReference type="InterPro" id="IPR036388">
    <property type="entry name" value="WH-like_DNA-bd_sf"/>
</dbReference>
<organism evidence="6 7">
    <name type="scientific">Paenarthrobacter nitroguajacolicus</name>
    <name type="common">Arthrobacter nitroguajacolicus</name>
    <dbReference type="NCBI Taxonomy" id="211146"/>
    <lineage>
        <taxon>Bacteria</taxon>
        <taxon>Bacillati</taxon>
        <taxon>Actinomycetota</taxon>
        <taxon>Actinomycetes</taxon>
        <taxon>Micrococcales</taxon>
        <taxon>Micrococcaceae</taxon>
        <taxon>Paenarthrobacter</taxon>
    </lineage>
</organism>
<dbReference type="SUPFAM" id="SSF54909">
    <property type="entry name" value="Dimeric alpha+beta barrel"/>
    <property type="match status" value="1"/>
</dbReference>
<evidence type="ECO:0000313" key="6">
    <source>
        <dbReference type="EMBL" id="TVU57874.1"/>
    </source>
</evidence>
<dbReference type="InterPro" id="IPR011008">
    <property type="entry name" value="Dimeric_a/b-barrel"/>
</dbReference>
<dbReference type="OrthoDB" id="4050641at2"/>
<name>A0A558GLT9_PAENT</name>
<dbReference type="PANTHER" id="PTHR30154">
    <property type="entry name" value="LEUCINE-RESPONSIVE REGULATORY PROTEIN"/>
    <property type="match status" value="1"/>
</dbReference>
<sequence>MKLQLSMDTLFSMPENMLDPLEERLIHALQIEGRAPWSELAPMIGVDAVTLARRWDSLRERGLAWVTGIFPDGASALVDITCKPQQTGEVARQLAQIPEVMTLDHTSGGRDLLATVLADTPLSIWDTVTNRIGGLEGVRNTQTHLVTEVVMEASDWRLRALTTQEAARVPRPRPPRARAPRTVHPDVEAALRHCLAEDGRRPVSRIAAEHGLSEQRVADGLARMRADGMLRIRTDVARTVTGWPVYAWYFMRTAAKHVQQMKGLMAKIPEARTALAVASQYNLVVAVWLKEMSDVMRFEAAMEAAVPSARIVDRSVVFRMSKHLGRLIDEQGAATLGFVHPSSESS</sequence>